<accession>A0A1F5ZTA6</accession>
<reference evidence="3 4" key="1">
    <citation type="journal article" date="2016" name="Nat. Commun.">
        <title>Thousands of microbial genomes shed light on interconnected biogeochemical processes in an aquifer system.</title>
        <authorList>
            <person name="Anantharaman K."/>
            <person name="Brown C.T."/>
            <person name="Hug L.A."/>
            <person name="Sharon I."/>
            <person name="Castelle C.J."/>
            <person name="Probst A.J."/>
            <person name="Thomas B.C."/>
            <person name="Singh A."/>
            <person name="Wilkins M.J."/>
            <person name="Karaoz U."/>
            <person name="Brodie E.L."/>
            <person name="Williams K.H."/>
            <person name="Hubbard S.S."/>
            <person name="Banfield J.F."/>
        </authorList>
    </citation>
    <scope>NUCLEOTIDE SEQUENCE [LARGE SCALE GENOMIC DNA]</scope>
</reference>
<dbReference type="Proteomes" id="UP000176923">
    <property type="component" value="Unassembled WGS sequence"/>
</dbReference>
<dbReference type="InterPro" id="IPR000836">
    <property type="entry name" value="PRTase_dom"/>
</dbReference>
<sequence>MNFLDFLFPRRCVSCGKLGGYFCRKCANSIHFFDEQICPICAKPSIDGRTHIKCQTSHTIDGLYSAVYFKDAIKDAIHQFKYQQISDLSEVLAKILVYKFPTHLIHFDFLCSVPLYRSREKERGFNQSFLLAKHMGRIWGIPGTDKLLVRTKKTVPQADLKKEDREKNVKDAFSLSRDINLTDRSIGLVDDVSTTRSTLVECAKILKRAHAKFVYGIVIAHGS</sequence>
<dbReference type="EMBL" id="MFJL01000019">
    <property type="protein sequence ID" value="OGG15708.1"/>
    <property type="molecule type" value="Genomic_DNA"/>
</dbReference>
<evidence type="ECO:0000259" key="2">
    <source>
        <dbReference type="Pfam" id="PF18912"/>
    </source>
</evidence>
<comment type="caution">
    <text evidence="3">The sequence shown here is derived from an EMBL/GenBank/DDBJ whole genome shotgun (WGS) entry which is preliminary data.</text>
</comment>
<evidence type="ECO:0000313" key="4">
    <source>
        <dbReference type="Proteomes" id="UP000176923"/>
    </source>
</evidence>
<dbReference type="InterPro" id="IPR051910">
    <property type="entry name" value="ComF/GntX_DNA_util-trans"/>
</dbReference>
<protein>
    <recommendedName>
        <fullName evidence="2">Double zinc ribbon domain-containing protein</fullName>
    </recommendedName>
</protein>
<proteinExistence type="inferred from homology"/>
<comment type="similarity">
    <text evidence="1">Belongs to the ComF/GntX family.</text>
</comment>
<name>A0A1F5ZTA6_9BACT</name>
<organism evidence="3 4">
    <name type="scientific">Candidatus Gottesmanbacteria bacterium RIFCSPHIGHO2_02_FULL_39_11</name>
    <dbReference type="NCBI Taxonomy" id="1798382"/>
    <lineage>
        <taxon>Bacteria</taxon>
        <taxon>Candidatus Gottesmaniibacteriota</taxon>
    </lineage>
</organism>
<dbReference type="InterPro" id="IPR044005">
    <property type="entry name" value="DZR_2"/>
</dbReference>
<dbReference type="CDD" id="cd06223">
    <property type="entry name" value="PRTases_typeI"/>
    <property type="match status" value="1"/>
</dbReference>
<dbReference type="Gene3D" id="3.40.50.2020">
    <property type="match status" value="1"/>
</dbReference>
<gene>
    <name evidence="3" type="ORF">A3D77_01625</name>
</gene>
<dbReference type="PANTHER" id="PTHR47505:SF1">
    <property type="entry name" value="DNA UTILIZATION PROTEIN YHGH"/>
    <property type="match status" value="1"/>
</dbReference>
<evidence type="ECO:0000313" key="3">
    <source>
        <dbReference type="EMBL" id="OGG15708.1"/>
    </source>
</evidence>
<dbReference type="STRING" id="1798382.A3D77_01625"/>
<dbReference type="AlphaFoldDB" id="A0A1F5ZTA6"/>
<dbReference type="Pfam" id="PF18912">
    <property type="entry name" value="DZR_2"/>
    <property type="match status" value="1"/>
</dbReference>
<dbReference type="SUPFAM" id="SSF53271">
    <property type="entry name" value="PRTase-like"/>
    <property type="match status" value="1"/>
</dbReference>
<dbReference type="InterPro" id="IPR029057">
    <property type="entry name" value="PRTase-like"/>
</dbReference>
<dbReference type="PANTHER" id="PTHR47505">
    <property type="entry name" value="DNA UTILIZATION PROTEIN YHGH"/>
    <property type="match status" value="1"/>
</dbReference>
<evidence type="ECO:0000256" key="1">
    <source>
        <dbReference type="ARBA" id="ARBA00008007"/>
    </source>
</evidence>
<feature type="domain" description="Double zinc ribbon" evidence="2">
    <location>
        <begin position="3"/>
        <end position="54"/>
    </location>
</feature>